<evidence type="ECO:0000256" key="1">
    <source>
        <dbReference type="SAM" id="MobiDB-lite"/>
    </source>
</evidence>
<evidence type="ECO:0000313" key="2">
    <source>
        <dbReference type="EMBL" id="MED6124471.1"/>
    </source>
</evidence>
<name>A0ABU6RL04_9FABA</name>
<feature type="compositionally biased region" description="Basic and acidic residues" evidence="1">
    <location>
        <begin position="169"/>
        <end position="178"/>
    </location>
</feature>
<sequence length="178" mass="20469">MRLLSRRFLVDFDVLVLCRGGDRPWSCCWVLPIFYPLPQDNNIYCPRLKRLALGPLRAYNSWTMMKVNCMRFHTPKKARGRTNDNSGIYLMGDAGQGQCDWGMIESQEEQVQDEPYQNQEETQPTLITDTEMPHALCSPLGEVDIVNLPKMNNLQSENRETDDDDDEPDSSHSSHDSD</sequence>
<feature type="region of interest" description="Disordered" evidence="1">
    <location>
        <begin position="147"/>
        <end position="178"/>
    </location>
</feature>
<organism evidence="2 3">
    <name type="scientific">Stylosanthes scabra</name>
    <dbReference type="NCBI Taxonomy" id="79078"/>
    <lineage>
        <taxon>Eukaryota</taxon>
        <taxon>Viridiplantae</taxon>
        <taxon>Streptophyta</taxon>
        <taxon>Embryophyta</taxon>
        <taxon>Tracheophyta</taxon>
        <taxon>Spermatophyta</taxon>
        <taxon>Magnoliopsida</taxon>
        <taxon>eudicotyledons</taxon>
        <taxon>Gunneridae</taxon>
        <taxon>Pentapetalae</taxon>
        <taxon>rosids</taxon>
        <taxon>fabids</taxon>
        <taxon>Fabales</taxon>
        <taxon>Fabaceae</taxon>
        <taxon>Papilionoideae</taxon>
        <taxon>50 kb inversion clade</taxon>
        <taxon>dalbergioids sensu lato</taxon>
        <taxon>Dalbergieae</taxon>
        <taxon>Pterocarpus clade</taxon>
        <taxon>Stylosanthes</taxon>
    </lineage>
</organism>
<accession>A0ABU6RL04</accession>
<dbReference type="EMBL" id="JASCZI010030714">
    <property type="protein sequence ID" value="MED6124471.1"/>
    <property type="molecule type" value="Genomic_DNA"/>
</dbReference>
<protein>
    <submittedName>
        <fullName evidence="2">Uncharacterized protein</fullName>
    </submittedName>
</protein>
<keyword evidence="3" id="KW-1185">Reference proteome</keyword>
<reference evidence="2 3" key="1">
    <citation type="journal article" date="2023" name="Plants (Basel)">
        <title>Bridging the Gap: Combining Genomics and Transcriptomics Approaches to Understand Stylosanthes scabra, an Orphan Legume from the Brazilian Caatinga.</title>
        <authorList>
            <person name="Ferreira-Neto J.R.C."/>
            <person name="da Silva M.D."/>
            <person name="Binneck E."/>
            <person name="de Melo N.F."/>
            <person name="da Silva R.H."/>
            <person name="de Melo A.L.T.M."/>
            <person name="Pandolfi V."/>
            <person name="Bustamante F.O."/>
            <person name="Brasileiro-Vidal A.C."/>
            <person name="Benko-Iseppon A.M."/>
        </authorList>
    </citation>
    <scope>NUCLEOTIDE SEQUENCE [LARGE SCALE GENOMIC DNA]</scope>
    <source>
        <tissue evidence="2">Leaves</tissue>
    </source>
</reference>
<gene>
    <name evidence="2" type="ORF">PIB30_059169</name>
</gene>
<comment type="caution">
    <text evidence="2">The sequence shown here is derived from an EMBL/GenBank/DDBJ whole genome shotgun (WGS) entry which is preliminary data.</text>
</comment>
<proteinExistence type="predicted"/>
<dbReference type="Proteomes" id="UP001341840">
    <property type="component" value="Unassembled WGS sequence"/>
</dbReference>
<evidence type="ECO:0000313" key="3">
    <source>
        <dbReference type="Proteomes" id="UP001341840"/>
    </source>
</evidence>